<dbReference type="CDD" id="cd08704">
    <property type="entry name" value="Met_tRNA_FMT_C"/>
    <property type="match status" value="1"/>
</dbReference>
<dbReference type="InterPro" id="IPR002376">
    <property type="entry name" value="Formyl_transf_N"/>
</dbReference>
<dbReference type="InterPro" id="IPR044135">
    <property type="entry name" value="Met-tRNA-FMT_C"/>
</dbReference>
<dbReference type="GO" id="GO:0004479">
    <property type="term" value="F:methionyl-tRNA formyltransferase activity"/>
    <property type="evidence" value="ECO:0007669"/>
    <property type="project" value="UniProtKB-UniRule"/>
</dbReference>
<feature type="domain" description="Formyl transferase C-terminal" evidence="7">
    <location>
        <begin position="205"/>
        <end position="298"/>
    </location>
</feature>
<dbReference type="PROSITE" id="PS00373">
    <property type="entry name" value="GART"/>
    <property type="match status" value="1"/>
</dbReference>
<comment type="similarity">
    <text evidence="1 5">Belongs to the Fmt family.</text>
</comment>
<dbReference type="InterPro" id="IPR041711">
    <property type="entry name" value="Met-tRNA-FMT_N"/>
</dbReference>
<dbReference type="SUPFAM" id="SSF50486">
    <property type="entry name" value="FMT C-terminal domain-like"/>
    <property type="match status" value="1"/>
</dbReference>
<dbReference type="InterPro" id="IPR011034">
    <property type="entry name" value="Formyl_transferase-like_C_sf"/>
</dbReference>
<organism evidence="8 9">
    <name type="scientific">Phototrophicus methaneseepsis</name>
    <dbReference type="NCBI Taxonomy" id="2710758"/>
    <lineage>
        <taxon>Bacteria</taxon>
        <taxon>Bacillati</taxon>
        <taxon>Chloroflexota</taxon>
        <taxon>Candidatus Thermofontia</taxon>
        <taxon>Phototrophicales</taxon>
        <taxon>Phototrophicaceae</taxon>
        <taxon>Phototrophicus</taxon>
    </lineage>
</organism>
<dbReference type="EC" id="2.1.2.9" evidence="2 5"/>
<keyword evidence="3 5" id="KW-0808">Transferase</keyword>
<evidence type="ECO:0000259" key="6">
    <source>
        <dbReference type="Pfam" id="PF00551"/>
    </source>
</evidence>
<dbReference type="GO" id="GO:0005829">
    <property type="term" value="C:cytosol"/>
    <property type="evidence" value="ECO:0007669"/>
    <property type="project" value="TreeGrafter"/>
</dbReference>
<dbReference type="AlphaFoldDB" id="A0A7S8IE79"/>
<dbReference type="PANTHER" id="PTHR11138">
    <property type="entry name" value="METHIONYL-TRNA FORMYLTRANSFERASE"/>
    <property type="match status" value="1"/>
</dbReference>
<comment type="catalytic activity">
    <reaction evidence="5">
        <text>L-methionyl-tRNA(fMet) + (6R)-10-formyltetrahydrofolate = N-formyl-L-methionyl-tRNA(fMet) + (6S)-5,6,7,8-tetrahydrofolate + H(+)</text>
        <dbReference type="Rhea" id="RHEA:24380"/>
        <dbReference type="Rhea" id="RHEA-COMP:9952"/>
        <dbReference type="Rhea" id="RHEA-COMP:9953"/>
        <dbReference type="ChEBI" id="CHEBI:15378"/>
        <dbReference type="ChEBI" id="CHEBI:57453"/>
        <dbReference type="ChEBI" id="CHEBI:78530"/>
        <dbReference type="ChEBI" id="CHEBI:78844"/>
        <dbReference type="ChEBI" id="CHEBI:195366"/>
        <dbReference type="EC" id="2.1.2.9"/>
    </reaction>
</comment>
<keyword evidence="4 5" id="KW-0648">Protein biosynthesis</keyword>
<dbReference type="Proteomes" id="UP000594468">
    <property type="component" value="Chromosome"/>
</dbReference>
<dbReference type="Pfam" id="PF02911">
    <property type="entry name" value="Formyl_trans_C"/>
    <property type="match status" value="1"/>
</dbReference>
<dbReference type="Pfam" id="PF00551">
    <property type="entry name" value="Formyl_trans_N"/>
    <property type="match status" value="1"/>
</dbReference>
<evidence type="ECO:0000256" key="4">
    <source>
        <dbReference type="ARBA" id="ARBA00022917"/>
    </source>
</evidence>
<feature type="domain" description="Formyl transferase N-terminal" evidence="6">
    <location>
        <begin position="3"/>
        <end position="181"/>
    </location>
</feature>
<name>A0A7S8IE79_9CHLR</name>
<dbReference type="CDD" id="cd08646">
    <property type="entry name" value="FMT_core_Met-tRNA-FMT_N"/>
    <property type="match status" value="1"/>
</dbReference>
<dbReference type="HAMAP" id="MF_00182">
    <property type="entry name" value="Formyl_trans"/>
    <property type="match status" value="1"/>
</dbReference>
<dbReference type="NCBIfam" id="TIGR00460">
    <property type="entry name" value="fmt"/>
    <property type="match status" value="1"/>
</dbReference>
<evidence type="ECO:0000313" key="9">
    <source>
        <dbReference type="Proteomes" id="UP000594468"/>
    </source>
</evidence>
<evidence type="ECO:0000259" key="7">
    <source>
        <dbReference type="Pfam" id="PF02911"/>
    </source>
</evidence>
<dbReference type="InterPro" id="IPR036477">
    <property type="entry name" value="Formyl_transf_N_sf"/>
</dbReference>
<accession>A0A7S8IE79</accession>
<evidence type="ECO:0000256" key="5">
    <source>
        <dbReference type="HAMAP-Rule" id="MF_00182"/>
    </source>
</evidence>
<dbReference type="Gene3D" id="3.40.50.12230">
    <property type="match status" value="1"/>
</dbReference>
<dbReference type="SUPFAM" id="SSF53328">
    <property type="entry name" value="Formyltransferase"/>
    <property type="match status" value="1"/>
</dbReference>
<dbReference type="FunFam" id="3.40.50.12230:FF:000001">
    <property type="entry name" value="Methionyl-tRNA formyltransferase"/>
    <property type="match status" value="1"/>
</dbReference>
<evidence type="ECO:0000256" key="1">
    <source>
        <dbReference type="ARBA" id="ARBA00010699"/>
    </source>
</evidence>
<dbReference type="PANTHER" id="PTHR11138:SF5">
    <property type="entry name" value="METHIONYL-TRNA FORMYLTRANSFERASE, MITOCHONDRIAL"/>
    <property type="match status" value="1"/>
</dbReference>
<evidence type="ECO:0000256" key="3">
    <source>
        <dbReference type="ARBA" id="ARBA00022679"/>
    </source>
</evidence>
<comment type="function">
    <text evidence="5">Attaches a formyl group to the free amino group of methionyl-tRNA(fMet). The formyl group appears to play a dual role in the initiator identity of N-formylmethionyl-tRNA by promoting its recognition by IF2 and preventing the misappropriation of this tRNA by the elongation apparatus.</text>
</comment>
<dbReference type="EMBL" id="CP062983">
    <property type="protein sequence ID" value="QPC81553.1"/>
    <property type="molecule type" value="Genomic_DNA"/>
</dbReference>
<dbReference type="InterPro" id="IPR005793">
    <property type="entry name" value="Formyl_trans_C"/>
</dbReference>
<dbReference type="InterPro" id="IPR001555">
    <property type="entry name" value="GART_AS"/>
</dbReference>
<feature type="binding site" evidence="5">
    <location>
        <begin position="110"/>
        <end position="113"/>
    </location>
    <ligand>
        <name>(6S)-5,6,7,8-tetrahydrofolate</name>
        <dbReference type="ChEBI" id="CHEBI:57453"/>
    </ligand>
</feature>
<sequence>MARIIFMGTPDFAVPTLQALIQQHDVIGVVTQPDRPAGRRGDLRPPPVKVVAQEAGIPVYQPERLRKKAAIEALKQMGIPDLYVVAAFGQILPQAVLDIPAHGCINVHGSLLPRWRGAAPLQAALLAGDEETGITIMLMDAGLDTGPMLSKRPIPITEVETGESLHDKMAALGAELLIDTIPGYLDGSIQPQPQDDSLSTYAPQISRDDGRINWNDTALEIERRVRAFTPWPGTFTYWDDKQLKVHSGLVIDGTAQIGQVVATGDTIAVGTGEGLFALGDIQIAGKKRIPVIDFVNGYADFVGSVLDQHSD</sequence>
<dbReference type="KEGG" id="pmet:G4Y79_17925"/>
<dbReference type="RefSeq" id="WP_195169625.1">
    <property type="nucleotide sequence ID" value="NZ_CP062983.1"/>
</dbReference>
<protein>
    <recommendedName>
        <fullName evidence="2 5">Methionyl-tRNA formyltransferase</fullName>
        <ecNumber evidence="2 5">2.1.2.9</ecNumber>
    </recommendedName>
</protein>
<evidence type="ECO:0000313" key="8">
    <source>
        <dbReference type="EMBL" id="QPC81553.1"/>
    </source>
</evidence>
<proteinExistence type="inferred from homology"/>
<evidence type="ECO:0000256" key="2">
    <source>
        <dbReference type="ARBA" id="ARBA00012261"/>
    </source>
</evidence>
<keyword evidence="9" id="KW-1185">Reference proteome</keyword>
<dbReference type="InterPro" id="IPR005794">
    <property type="entry name" value="Fmt"/>
</dbReference>
<gene>
    <name evidence="5" type="primary">fmt</name>
    <name evidence="8" type="ORF">G4Y79_17925</name>
</gene>
<reference evidence="8 9" key="1">
    <citation type="submission" date="2020-02" db="EMBL/GenBank/DDBJ databases">
        <authorList>
            <person name="Zheng R.K."/>
            <person name="Sun C.M."/>
        </authorList>
    </citation>
    <scope>NUCLEOTIDE SEQUENCE [LARGE SCALE GENOMIC DNA]</scope>
    <source>
        <strain evidence="9">rifampicinis</strain>
    </source>
</reference>